<sequence>MLRTGGRNPSIGDNPMMEKGGQWIWHWANGCDIGLGSAQKSGLEQIPQEQHDNNNSIREEYPLLELSSYGVRFRAIKEGVHLCFHKLLANYTRVITVNASSCKMVAYWETMVCGAP</sequence>
<gene>
    <name evidence="1" type="ORF">L195_g010120</name>
</gene>
<dbReference type="AlphaFoldDB" id="A0A2K3PDZ3"/>
<dbReference type="Proteomes" id="UP000236291">
    <property type="component" value="Unassembled WGS sequence"/>
</dbReference>
<dbReference type="EMBL" id="ASHM01006092">
    <property type="protein sequence ID" value="PNY13465.1"/>
    <property type="molecule type" value="Genomic_DNA"/>
</dbReference>
<proteinExistence type="predicted"/>
<reference evidence="1 2" key="2">
    <citation type="journal article" date="2017" name="Front. Plant Sci.">
        <title>Gene Classification and Mining of Molecular Markers Useful in Red Clover (Trifolium pratense) Breeding.</title>
        <authorList>
            <person name="Istvanek J."/>
            <person name="Dluhosova J."/>
            <person name="Dluhos P."/>
            <person name="Patkova L."/>
            <person name="Nedelnik J."/>
            <person name="Repkova J."/>
        </authorList>
    </citation>
    <scope>NUCLEOTIDE SEQUENCE [LARGE SCALE GENOMIC DNA]</scope>
    <source>
        <strain evidence="2">cv. Tatra</strain>
        <tissue evidence="1">Young leaves</tissue>
    </source>
</reference>
<comment type="caution">
    <text evidence="1">The sequence shown here is derived from an EMBL/GenBank/DDBJ whole genome shotgun (WGS) entry which is preliminary data.</text>
</comment>
<name>A0A2K3PDZ3_TRIPR</name>
<evidence type="ECO:0000313" key="1">
    <source>
        <dbReference type="EMBL" id="PNY13465.1"/>
    </source>
</evidence>
<evidence type="ECO:0000313" key="2">
    <source>
        <dbReference type="Proteomes" id="UP000236291"/>
    </source>
</evidence>
<reference evidence="1 2" key="1">
    <citation type="journal article" date="2014" name="Am. J. Bot.">
        <title>Genome assembly and annotation for red clover (Trifolium pratense; Fabaceae).</title>
        <authorList>
            <person name="Istvanek J."/>
            <person name="Jaros M."/>
            <person name="Krenek A."/>
            <person name="Repkova J."/>
        </authorList>
    </citation>
    <scope>NUCLEOTIDE SEQUENCE [LARGE SCALE GENOMIC DNA]</scope>
    <source>
        <strain evidence="2">cv. Tatra</strain>
        <tissue evidence="1">Young leaves</tissue>
    </source>
</reference>
<organism evidence="1 2">
    <name type="scientific">Trifolium pratense</name>
    <name type="common">Red clover</name>
    <dbReference type="NCBI Taxonomy" id="57577"/>
    <lineage>
        <taxon>Eukaryota</taxon>
        <taxon>Viridiplantae</taxon>
        <taxon>Streptophyta</taxon>
        <taxon>Embryophyta</taxon>
        <taxon>Tracheophyta</taxon>
        <taxon>Spermatophyta</taxon>
        <taxon>Magnoliopsida</taxon>
        <taxon>eudicotyledons</taxon>
        <taxon>Gunneridae</taxon>
        <taxon>Pentapetalae</taxon>
        <taxon>rosids</taxon>
        <taxon>fabids</taxon>
        <taxon>Fabales</taxon>
        <taxon>Fabaceae</taxon>
        <taxon>Papilionoideae</taxon>
        <taxon>50 kb inversion clade</taxon>
        <taxon>NPAAA clade</taxon>
        <taxon>Hologalegina</taxon>
        <taxon>IRL clade</taxon>
        <taxon>Trifolieae</taxon>
        <taxon>Trifolium</taxon>
    </lineage>
</organism>
<protein>
    <submittedName>
        <fullName evidence="1">Uncharacterized protein</fullName>
    </submittedName>
</protein>
<accession>A0A2K3PDZ3</accession>